<dbReference type="RefSeq" id="WP_248637227.1">
    <property type="nucleotide sequence ID" value="NZ_JALPTH010000041.1"/>
</dbReference>
<organism evidence="1 2">
    <name type="scientific">Streptomyces lichenis</name>
    <dbReference type="NCBI Taxonomy" id="2306967"/>
    <lineage>
        <taxon>Bacteria</taxon>
        <taxon>Bacillati</taxon>
        <taxon>Actinomycetota</taxon>
        <taxon>Actinomycetes</taxon>
        <taxon>Kitasatosporales</taxon>
        <taxon>Streptomycetaceae</taxon>
        <taxon>Streptomyces</taxon>
    </lineage>
</organism>
<dbReference type="EMBL" id="JALPTH010000041">
    <property type="protein sequence ID" value="MCK8681402.1"/>
    <property type="molecule type" value="Genomic_DNA"/>
</dbReference>
<comment type="caution">
    <text evidence="1">The sequence shown here is derived from an EMBL/GenBank/DDBJ whole genome shotgun (WGS) entry which is preliminary data.</text>
</comment>
<dbReference type="Proteomes" id="UP001522868">
    <property type="component" value="Unassembled WGS sequence"/>
</dbReference>
<proteinExistence type="predicted"/>
<protein>
    <submittedName>
        <fullName evidence="1">Uncharacterized protein</fullName>
    </submittedName>
</protein>
<keyword evidence="2" id="KW-1185">Reference proteome</keyword>
<gene>
    <name evidence="1" type="ORF">M1O15_29210</name>
</gene>
<evidence type="ECO:0000313" key="1">
    <source>
        <dbReference type="EMBL" id="MCK8681402.1"/>
    </source>
</evidence>
<accession>A0ABT0IJA3</accession>
<reference evidence="1 2" key="1">
    <citation type="submission" date="2022-04" db="EMBL/GenBank/DDBJ databases">
        <title>Streptomyces sp. nov. LCR6-01 isolated from Lichen of Dirinaria sp.</title>
        <authorList>
            <person name="Kanchanasin P."/>
            <person name="Tanasupawat S."/>
            <person name="Phongsopitanun W."/>
        </authorList>
    </citation>
    <scope>NUCLEOTIDE SEQUENCE [LARGE SCALE GENOMIC DNA]</scope>
    <source>
        <strain evidence="1 2">LCR6-01</strain>
    </source>
</reference>
<name>A0ABT0IJA3_9ACTN</name>
<evidence type="ECO:0000313" key="2">
    <source>
        <dbReference type="Proteomes" id="UP001522868"/>
    </source>
</evidence>
<sequence length="58" mass="6647">MGDLVLDEDTEREGIVTDVQNGSVWALRPEQGPGTWTMEDPDRPAVLTFREELGNWMW</sequence>